<dbReference type="InterPro" id="IPR014710">
    <property type="entry name" value="RmlC-like_jellyroll"/>
</dbReference>
<dbReference type="RefSeq" id="WP_084233509.1">
    <property type="nucleotide sequence ID" value="NZ_FWXW01000001.1"/>
</dbReference>
<evidence type="ECO:0000313" key="3">
    <source>
        <dbReference type="EMBL" id="SMC42884.1"/>
    </source>
</evidence>
<dbReference type="PANTHER" id="PTHR35848:SF6">
    <property type="entry name" value="CUPIN TYPE-2 DOMAIN-CONTAINING PROTEIN"/>
    <property type="match status" value="1"/>
</dbReference>
<keyword evidence="4" id="KW-1185">Reference proteome</keyword>
<evidence type="ECO:0000313" key="4">
    <source>
        <dbReference type="Proteomes" id="UP000192790"/>
    </source>
</evidence>
<dbReference type="Pfam" id="PF07883">
    <property type="entry name" value="Cupin_2"/>
    <property type="match status" value="1"/>
</dbReference>
<sequence length="138" mass="15642">MIVRKLNDVQEFPVTQLVYKGQSLSMEGVGIRWLTHKGIGEANYKHNFAIRYFTIQPHCIIPSHDHEYVEGVFILKGKIRAISGEEETVLEPNDLLYVPSWEAHYLENIGEEEAAFICCIDCLGDKGNCMPGVKTNKC</sequence>
<feature type="domain" description="Cupin type-2" evidence="2">
    <location>
        <begin position="52"/>
        <end position="118"/>
    </location>
</feature>
<dbReference type="SUPFAM" id="SSF51182">
    <property type="entry name" value="RmlC-like cupins"/>
    <property type="match status" value="1"/>
</dbReference>
<dbReference type="GO" id="GO:0046872">
    <property type="term" value="F:metal ion binding"/>
    <property type="evidence" value="ECO:0007669"/>
    <property type="project" value="UniProtKB-KW"/>
</dbReference>
<protein>
    <submittedName>
        <fullName evidence="3">Cupin domain-containing protein</fullName>
    </submittedName>
</protein>
<dbReference type="EMBL" id="FWXW01000001">
    <property type="protein sequence ID" value="SMC42884.1"/>
    <property type="molecule type" value="Genomic_DNA"/>
</dbReference>
<evidence type="ECO:0000259" key="2">
    <source>
        <dbReference type="Pfam" id="PF07883"/>
    </source>
</evidence>
<evidence type="ECO:0000256" key="1">
    <source>
        <dbReference type="ARBA" id="ARBA00022723"/>
    </source>
</evidence>
<dbReference type="AlphaFoldDB" id="A0A1W1Z3C5"/>
<reference evidence="3 4" key="1">
    <citation type="submission" date="2017-04" db="EMBL/GenBank/DDBJ databases">
        <authorList>
            <person name="Afonso C.L."/>
            <person name="Miller P.J."/>
            <person name="Scott M.A."/>
            <person name="Spackman E."/>
            <person name="Goraichik I."/>
            <person name="Dimitrov K.M."/>
            <person name="Suarez D.L."/>
            <person name="Swayne D.E."/>
        </authorList>
    </citation>
    <scope>NUCLEOTIDE SEQUENCE [LARGE SCALE GENOMIC DNA]</scope>
    <source>
        <strain evidence="3 4">DSM 12816</strain>
    </source>
</reference>
<dbReference type="InterPro" id="IPR013096">
    <property type="entry name" value="Cupin_2"/>
</dbReference>
<dbReference type="InterPro" id="IPR051610">
    <property type="entry name" value="GPI/OXD"/>
</dbReference>
<dbReference type="OrthoDB" id="9797047at2"/>
<dbReference type="Proteomes" id="UP000192790">
    <property type="component" value="Unassembled WGS sequence"/>
</dbReference>
<dbReference type="STRING" id="1122930.SAMN02745168_0913"/>
<accession>A0A1W1Z3C5</accession>
<dbReference type="Gene3D" id="2.60.120.10">
    <property type="entry name" value="Jelly Rolls"/>
    <property type="match status" value="1"/>
</dbReference>
<dbReference type="InterPro" id="IPR011051">
    <property type="entry name" value="RmlC_Cupin_sf"/>
</dbReference>
<keyword evidence="1" id="KW-0479">Metal-binding</keyword>
<organism evidence="3 4">
    <name type="scientific">Papillibacter cinnamivorans DSM 12816</name>
    <dbReference type="NCBI Taxonomy" id="1122930"/>
    <lineage>
        <taxon>Bacteria</taxon>
        <taxon>Bacillati</taxon>
        <taxon>Bacillota</taxon>
        <taxon>Clostridia</taxon>
        <taxon>Eubacteriales</taxon>
        <taxon>Oscillospiraceae</taxon>
        <taxon>Papillibacter</taxon>
    </lineage>
</organism>
<name>A0A1W1Z3C5_9FIRM</name>
<dbReference type="PANTHER" id="PTHR35848">
    <property type="entry name" value="OXALATE-BINDING PROTEIN"/>
    <property type="match status" value="1"/>
</dbReference>
<gene>
    <name evidence="3" type="ORF">SAMN02745168_0913</name>
</gene>
<proteinExistence type="predicted"/>